<dbReference type="EMBL" id="JAWWNJ010000011">
    <property type="protein sequence ID" value="KAK7045023.1"/>
    <property type="molecule type" value="Genomic_DNA"/>
</dbReference>
<evidence type="ECO:0000313" key="2">
    <source>
        <dbReference type="EMBL" id="KAK7045023.1"/>
    </source>
</evidence>
<evidence type="ECO:0000313" key="3">
    <source>
        <dbReference type="Proteomes" id="UP001362999"/>
    </source>
</evidence>
<gene>
    <name evidence="2" type="ORF">R3P38DRAFT_2882176</name>
</gene>
<dbReference type="AlphaFoldDB" id="A0AAW0CYI5"/>
<name>A0AAW0CYI5_9AGAR</name>
<evidence type="ECO:0008006" key="4">
    <source>
        <dbReference type="Google" id="ProtNLM"/>
    </source>
</evidence>
<reference evidence="2 3" key="1">
    <citation type="journal article" date="2024" name="J Genomics">
        <title>Draft genome sequencing and assembly of Favolaschia claudopus CIRM-BRFM 2984 isolated from oak limbs.</title>
        <authorList>
            <person name="Navarro D."/>
            <person name="Drula E."/>
            <person name="Chaduli D."/>
            <person name="Cazenave R."/>
            <person name="Ahrendt S."/>
            <person name="Wang J."/>
            <person name="Lipzen A."/>
            <person name="Daum C."/>
            <person name="Barry K."/>
            <person name="Grigoriev I.V."/>
            <person name="Favel A."/>
            <person name="Rosso M.N."/>
            <person name="Martin F."/>
        </authorList>
    </citation>
    <scope>NUCLEOTIDE SEQUENCE [LARGE SCALE GENOMIC DNA]</scope>
    <source>
        <strain evidence="2 3">CIRM-BRFM 2984</strain>
    </source>
</reference>
<proteinExistence type="predicted"/>
<comment type="caution">
    <text evidence="2">The sequence shown here is derived from an EMBL/GenBank/DDBJ whole genome shotgun (WGS) entry which is preliminary data.</text>
</comment>
<feature type="region of interest" description="Disordered" evidence="1">
    <location>
        <begin position="243"/>
        <end position="283"/>
    </location>
</feature>
<accession>A0AAW0CYI5</accession>
<evidence type="ECO:0000256" key="1">
    <source>
        <dbReference type="SAM" id="MobiDB-lite"/>
    </source>
</evidence>
<sequence length="382" mass="41604">MSASAKDSSSSGLWFKDGTLVLRAGGSSFRIYGGFLADRSPAFRDILGLPESKDAPQIDGCPVVELSDGENDLRCFLKALFDYDFFPPYPAKTDFATLSGIIRLSTKYRVESLRQRALAHLSSAFPSDPTEFSPGSASWSLEGPEWLRVILFAREMSLDWIIPLAFYRVCAFCTPAQILNGVDVVSHNPNHSTADDTDSNTTHIELNPADKLMCIQQSISLGKSASADILNFLWEPASIPSCQRSSGSGGGGLTPDNASQLSGRNNNWGASDNGSLRSPTLDGVTGKWRCTQARFMLRKEAEAWRSSSSSNNSGSGSFPLTLFTPADFAQLERDVCAGCMAAMRTAHQHALDTFWDGLPRRFGLPGWKELEEIKESVLEGPH</sequence>
<organism evidence="2 3">
    <name type="scientific">Favolaschia claudopus</name>
    <dbReference type="NCBI Taxonomy" id="2862362"/>
    <lineage>
        <taxon>Eukaryota</taxon>
        <taxon>Fungi</taxon>
        <taxon>Dikarya</taxon>
        <taxon>Basidiomycota</taxon>
        <taxon>Agaricomycotina</taxon>
        <taxon>Agaricomycetes</taxon>
        <taxon>Agaricomycetidae</taxon>
        <taxon>Agaricales</taxon>
        <taxon>Marasmiineae</taxon>
        <taxon>Mycenaceae</taxon>
        <taxon>Favolaschia</taxon>
    </lineage>
</organism>
<feature type="compositionally biased region" description="Polar residues" evidence="1">
    <location>
        <begin position="256"/>
        <end position="278"/>
    </location>
</feature>
<keyword evidence="3" id="KW-1185">Reference proteome</keyword>
<dbReference type="Proteomes" id="UP001362999">
    <property type="component" value="Unassembled WGS sequence"/>
</dbReference>
<protein>
    <recommendedName>
        <fullName evidence="4">BTB domain-containing protein</fullName>
    </recommendedName>
</protein>